<sequence>MSKTMKDQTSLFNPAAPNMSGVGATALRVVVIPRPTKTQQCGLACGAHPTYSTLAMAPLHVLNADP</sequence>
<proteinExistence type="predicted"/>
<name>A0A402BCC3_9CHLR</name>
<keyword evidence="2" id="KW-1185">Reference proteome</keyword>
<reference evidence="2" key="1">
    <citation type="submission" date="2018-12" db="EMBL/GenBank/DDBJ databases">
        <title>Tengunoibacter tsumagoiensis gen. nov., sp. nov., Dictyobacter kobayashii sp. nov., D. alpinus sp. nov., and D. joshuensis sp. nov. and description of Dictyobacteraceae fam. nov. within the order Ktedonobacterales isolated from Tengu-no-mugimeshi.</title>
        <authorList>
            <person name="Wang C.M."/>
            <person name="Zheng Y."/>
            <person name="Sakai Y."/>
            <person name="Toyoda A."/>
            <person name="Minakuchi Y."/>
            <person name="Abe K."/>
            <person name="Yokota A."/>
            <person name="Yabe S."/>
        </authorList>
    </citation>
    <scope>NUCLEOTIDE SEQUENCE [LARGE SCALE GENOMIC DNA]</scope>
    <source>
        <strain evidence="2">Uno16</strain>
    </source>
</reference>
<gene>
    <name evidence="1" type="ORF">KDA_45170</name>
</gene>
<comment type="caution">
    <text evidence="1">The sequence shown here is derived from an EMBL/GenBank/DDBJ whole genome shotgun (WGS) entry which is preliminary data.</text>
</comment>
<protein>
    <submittedName>
        <fullName evidence="1">Uncharacterized protein</fullName>
    </submittedName>
</protein>
<dbReference type="Proteomes" id="UP000287171">
    <property type="component" value="Unassembled WGS sequence"/>
</dbReference>
<evidence type="ECO:0000313" key="1">
    <source>
        <dbReference type="EMBL" id="GCE29033.1"/>
    </source>
</evidence>
<organism evidence="1 2">
    <name type="scientific">Dictyobacter alpinus</name>
    <dbReference type="NCBI Taxonomy" id="2014873"/>
    <lineage>
        <taxon>Bacteria</taxon>
        <taxon>Bacillati</taxon>
        <taxon>Chloroflexota</taxon>
        <taxon>Ktedonobacteria</taxon>
        <taxon>Ktedonobacterales</taxon>
        <taxon>Dictyobacteraceae</taxon>
        <taxon>Dictyobacter</taxon>
    </lineage>
</organism>
<evidence type="ECO:0000313" key="2">
    <source>
        <dbReference type="Proteomes" id="UP000287171"/>
    </source>
</evidence>
<dbReference type="EMBL" id="BIFT01000001">
    <property type="protein sequence ID" value="GCE29033.1"/>
    <property type="molecule type" value="Genomic_DNA"/>
</dbReference>
<accession>A0A402BCC3</accession>
<dbReference type="AlphaFoldDB" id="A0A402BCC3"/>